<protein>
    <submittedName>
        <fullName evidence="1">FecR family protein</fullName>
    </submittedName>
</protein>
<dbReference type="Proteomes" id="UP000826212">
    <property type="component" value="Chromosome"/>
</dbReference>
<evidence type="ECO:0000313" key="1">
    <source>
        <dbReference type="EMBL" id="QZE15401.1"/>
    </source>
</evidence>
<evidence type="ECO:0000313" key="2">
    <source>
        <dbReference type="Proteomes" id="UP000826212"/>
    </source>
</evidence>
<organism evidence="1 2">
    <name type="scientific">Halosquirtibacter laminarini</name>
    <dbReference type="NCBI Taxonomy" id="3374600"/>
    <lineage>
        <taxon>Bacteria</taxon>
        <taxon>Pseudomonadati</taxon>
        <taxon>Bacteroidota</taxon>
        <taxon>Bacteroidia</taxon>
        <taxon>Marinilabiliales</taxon>
        <taxon>Prolixibacteraceae</taxon>
        <taxon>Halosquirtibacter</taxon>
    </lineage>
</organism>
<sequence length="294" mass="33327">MRNGKNNRTNDCDPFNVQDFPDIKVTYAETPEEIWARISQRIGSAESTAQSPPKMISMRILYWAASILLIVGASWGSFRFTRTVTITGDPVVVSLPDGSTVFAKNNSKVSYKPLGWYLSRELNFQGEGFFKVKKGSRFTVRSNMGMTQVLGTSFNILAVDNTFEVSCFTGRVAVTTNDREKVVVLHPKDSMIKLGEKKAKVIKQNKDLMDEPSWLVKKFTFHQRSIYYIVKYLEIEYNVKIDVPEDLDLKSTLVFDRPESIKSALNLVCKPLGLSFVEKNLDHFVLTKSIDAIQ</sequence>
<reference evidence="1" key="1">
    <citation type="submission" date="2021-08" db="EMBL/GenBank/DDBJ databases">
        <title>Novel anaerobic bacterium isolated from sea squirt in East Sea, Republic of Korea.</title>
        <authorList>
            <person name="Nguyen T.H."/>
            <person name="Li Z."/>
            <person name="Lee Y.-J."/>
            <person name="Ko J."/>
            <person name="Kim S.-G."/>
        </authorList>
    </citation>
    <scope>NUCLEOTIDE SEQUENCE</scope>
    <source>
        <strain evidence="1">KCTC 25031</strain>
    </source>
</reference>
<accession>A0AC61NIA2</accession>
<proteinExistence type="predicted"/>
<gene>
    <name evidence="1" type="ORF">K4L44_06095</name>
</gene>
<dbReference type="EMBL" id="CP081303">
    <property type="protein sequence ID" value="QZE15401.1"/>
    <property type="molecule type" value="Genomic_DNA"/>
</dbReference>
<keyword evidence="2" id="KW-1185">Reference proteome</keyword>
<name>A0AC61NIA2_9BACT</name>